<dbReference type="InterPro" id="IPR015919">
    <property type="entry name" value="Cadherin-like_sf"/>
</dbReference>
<dbReference type="AlphaFoldDB" id="A0A820QIP6"/>
<dbReference type="SUPFAM" id="SSF49313">
    <property type="entry name" value="Cadherin-like"/>
    <property type="match status" value="1"/>
</dbReference>
<accession>A0A820QIP6</accession>
<organism evidence="1 2">
    <name type="scientific">Adineta steineri</name>
    <dbReference type="NCBI Taxonomy" id="433720"/>
    <lineage>
        <taxon>Eukaryota</taxon>
        <taxon>Metazoa</taxon>
        <taxon>Spiralia</taxon>
        <taxon>Gnathifera</taxon>
        <taxon>Rotifera</taxon>
        <taxon>Eurotatoria</taxon>
        <taxon>Bdelloidea</taxon>
        <taxon>Adinetida</taxon>
        <taxon>Adinetidae</taxon>
        <taxon>Adineta</taxon>
    </lineage>
</organism>
<dbReference type="GO" id="GO:0005509">
    <property type="term" value="F:calcium ion binding"/>
    <property type="evidence" value="ECO:0007669"/>
    <property type="project" value="InterPro"/>
</dbReference>
<evidence type="ECO:0000313" key="1">
    <source>
        <dbReference type="EMBL" id="CAF4420961.1"/>
    </source>
</evidence>
<dbReference type="EMBL" id="CAJOAY010030700">
    <property type="protein sequence ID" value="CAF4420961.1"/>
    <property type="molecule type" value="Genomic_DNA"/>
</dbReference>
<protein>
    <recommendedName>
        <fullName evidence="3">Cadherin domain-containing protein</fullName>
    </recommendedName>
</protein>
<name>A0A820QIP6_9BILA</name>
<feature type="non-terminal residue" evidence="1">
    <location>
        <position position="1"/>
    </location>
</feature>
<sequence>DNQPSGTFLTHIQAEDKDKTYPIMYYIHPFDLNYIQNFLELNPNGSLYTKIKFDSKQITKLHFRIIANDSLYIDMITIEILISYKPILKTSSPYCFVIQNRDYIRIQLESYNNVSFSIRNPSSTDLKLFSNGTLIVKSLIRKYSFDIYLEDNSSSSIFTNFKLSIQP</sequence>
<comment type="caution">
    <text evidence="1">The sequence shown here is derived from an EMBL/GenBank/DDBJ whole genome shotgun (WGS) entry which is preliminary data.</text>
</comment>
<feature type="non-terminal residue" evidence="1">
    <location>
        <position position="167"/>
    </location>
</feature>
<evidence type="ECO:0000313" key="2">
    <source>
        <dbReference type="Proteomes" id="UP000663881"/>
    </source>
</evidence>
<reference evidence="1" key="1">
    <citation type="submission" date="2021-02" db="EMBL/GenBank/DDBJ databases">
        <authorList>
            <person name="Nowell W R."/>
        </authorList>
    </citation>
    <scope>NUCLEOTIDE SEQUENCE</scope>
</reference>
<dbReference type="Gene3D" id="2.60.40.60">
    <property type="entry name" value="Cadherins"/>
    <property type="match status" value="1"/>
</dbReference>
<dbReference type="GO" id="GO:0016020">
    <property type="term" value="C:membrane"/>
    <property type="evidence" value="ECO:0007669"/>
    <property type="project" value="InterPro"/>
</dbReference>
<gene>
    <name evidence="1" type="ORF">OKA104_LOCUS52521</name>
</gene>
<evidence type="ECO:0008006" key="3">
    <source>
        <dbReference type="Google" id="ProtNLM"/>
    </source>
</evidence>
<dbReference type="Proteomes" id="UP000663881">
    <property type="component" value="Unassembled WGS sequence"/>
</dbReference>
<proteinExistence type="predicted"/>